<dbReference type="EC" id="2.7.7.60" evidence="7"/>
<sequence>MGKNYAIILAAGKGKRMGAGINKQFLRIKDKPILYYSLKTFSDNPFIDEIILVCSSSEIDYCRQQVVEKYGIKKVFRIVSGGKERQDSVLNGLRSITDCNIVLIHDGARPFVNFSIIENGIKYAEIYGACTCGMNPKDTIKIKGNDGFSLDTLDRSKLFCVQTPQCFKYDLIMKCHEKLMQDNIFVTDDTSVVELYGNKVYLYEGSYNNIKITTQEDLVVAERILEKN</sequence>
<dbReference type="Pfam" id="PF01128">
    <property type="entry name" value="IspD"/>
    <property type="match status" value="1"/>
</dbReference>
<protein>
    <recommendedName>
        <fullName evidence="7">2-C-methyl-D-erythritol 4-phosphate cytidylyltransferase</fullName>
        <ecNumber evidence="7">2.7.7.60</ecNumber>
    </recommendedName>
    <alternativeName>
        <fullName evidence="7">4-diphosphocytidyl-2C-methyl-D-erythritol synthase</fullName>
    </alternativeName>
    <alternativeName>
        <fullName evidence="7">MEP cytidylyltransferase</fullName>
        <shortName evidence="7">MCT</shortName>
    </alternativeName>
</protein>
<keyword evidence="5 7" id="KW-0548">Nucleotidyltransferase</keyword>
<dbReference type="PANTHER" id="PTHR32125:SF4">
    <property type="entry name" value="2-C-METHYL-D-ERYTHRITOL 4-PHOSPHATE CYTIDYLYLTRANSFERASE, CHLOROPLASTIC"/>
    <property type="match status" value="1"/>
</dbReference>
<dbReference type="InterPro" id="IPR001228">
    <property type="entry name" value="IspD"/>
</dbReference>
<evidence type="ECO:0000256" key="3">
    <source>
        <dbReference type="ARBA" id="ARBA00009789"/>
    </source>
</evidence>
<dbReference type="InterPro" id="IPR018294">
    <property type="entry name" value="ISPD_synthase_CS"/>
</dbReference>
<comment type="function">
    <text evidence="7">Catalyzes the formation of 4-diphosphocytidyl-2-C-methyl-D-erythritol from CTP and 2-C-methyl-D-erythritol 4-phosphate (MEP).</text>
</comment>
<dbReference type="STRING" id="1548.CSCA_4262"/>
<evidence type="ECO:0000313" key="9">
    <source>
        <dbReference type="Proteomes" id="UP000033115"/>
    </source>
</evidence>
<dbReference type="Gene3D" id="3.90.550.10">
    <property type="entry name" value="Spore Coat Polysaccharide Biosynthesis Protein SpsA, Chain A"/>
    <property type="match status" value="1"/>
</dbReference>
<evidence type="ECO:0000256" key="6">
    <source>
        <dbReference type="ARBA" id="ARBA00023229"/>
    </source>
</evidence>
<organism evidence="8 9">
    <name type="scientific">Clostridium scatologenes</name>
    <dbReference type="NCBI Taxonomy" id="1548"/>
    <lineage>
        <taxon>Bacteria</taxon>
        <taxon>Bacillati</taxon>
        <taxon>Bacillota</taxon>
        <taxon>Clostridia</taxon>
        <taxon>Eubacteriales</taxon>
        <taxon>Clostridiaceae</taxon>
        <taxon>Clostridium</taxon>
    </lineage>
</organism>
<feature type="site" description="Transition state stabilizer" evidence="7">
    <location>
        <position position="16"/>
    </location>
</feature>
<evidence type="ECO:0000256" key="5">
    <source>
        <dbReference type="ARBA" id="ARBA00022695"/>
    </source>
</evidence>
<dbReference type="KEGG" id="csq:CSCA_4262"/>
<dbReference type="Proteomes" id="UP000033115">
    <property type="component" value="Chromosome"/>
</dbReference>
<dbReference type="EMBL" id="CP009933">
    <property type="protein sequence ID" value="AKA71387.1"/>
    <property type="molecule type" value="Genomic_DNA"/>
</dbReference>
<dbReference type="InterPro" id="IPR029044">
    <property type="entry name" value="Nucleotide-diphossugar_trans"/>
</dbReference>
<dbReference type="HAMAP" id="MF_00108">
    <property type="entry name" value="IspD"/>
    <property type="match status" value="1"/>
</dbReference>
<keyword evidence="6 7" id="KW-0414">Isoprene biosynthesis</keyword>
<dbReference type="RefSeq" id="WP_029163579.1">
    <property type="nucleotide sequence ID" value="NZ_CP009933.1"/>
</dbReference>
<evidence type="ECO:0000256" key="7">
    <source>
        <dbReference type="HAMAP-Rule" id="MF_00108"/>
    </source>
</evidence>
<dbReference type="UniPathway" id="UPA00056">
    <property type="reaction ID" value="UER00093"/>
</dbReference>
<dbReference type="GO" id="GO:0019288">
    <property type="term" value="P:isopentenyl diphosphate biosynthetic process, methylerythritol 4-phosphate pathway"/>
    <property type="evidence" value="ECO:0007669"/>
    <property type="project" value="UniProtKB-UniRule"/>
</dbReference>
<accession>A0A0E3K3R5</accession>
<keyword evidence="4 7" id="KW-0808">Transferase</keyword>
<dbReference type="GO" id="GO:0050518">
    <property type="term" value="F:2-C-methyl-D-erythritol 4-phosphate cytidylyltransferase activity"/>
    <property type="evidence" value="ECO:0007669"/>
    <property type="project" value="UniProtKB-UniRule"/>
</dbReference>
<dbReference type="InterPro" id="IPR050088">
    <property type="entry name" value="IspD/TarI_cytidylyltransf_bact"/>
</dbReference>
<evidence type="ECO:0000256" key="4">
    <source>
        <dbReference type="ARBA" id="ARBA00022679"/>
    </source>
</evidence>
<proteinExistence type="inferred from homology"/>
<name>A0A0E3K3R5_CLOSL</name>
<evidence type="ECO:0000256" key="2">
    <source>
        <dbReference type="ARBA" id="ARBA00004787"/>
    </source>
</evidence>
<evidence type="ECO:0000256" key="1">
    <source>
        <dbReference type="ARBA" id="ARBA00001282"/>
    </source>
</evidence>
<evidence type="ECO:0000313" key="8">
    <source>
        <dbReference type="EMBL" id="AKA71387.1"/>
    </source>
</evidence>
<dbReference type="PROSITE" id="PS01295">
    <property type="entry name" value="ISPD"/>
    <property type="match status" value="1"/>
</dbReference>
<gene>
    <name evidence="7" type="primary">ispD</name>
    <name evidence="8" type="ORF">CSCA_4262</name>
</gene>
<dbReference type="AlphaFoldDB" id="A0A0E3K3R5"/>
<feature type="site" description="Positions MEP for the nucleophilic attack" evidence="7">
    <location>
        <position position="211"/>
    </location>
</feature>
<feature type="site" description="Positions MEP for the nucleophilic attack" evidence="7">
    <location>
        <position position="155"/>
    </location>
</feature>
<dbReference type="InterPro" id="IPR034683">
    <property type="entry name" value="IspD/TarI"/>
</dbReference>
<dbReference type="NCBIfam" id="TIGR00453">
    <property type="entry name" value="ispD"/>
    <property type="match status" value="1"/>
</dbReference>
<dbReference type="HOGENOM" id="CLU_061281_2_2_9"/>
<dbReference type="FunFam" id="3.90.550.10:FF:000003">
    <property type="entry name" value="2-C-methyl-D-erythritol 4-phosphate cytidylyltransferase"/>
    <property type="match status" value="1"/>
</dbReference>
<comment type="similarity">
    <text evidence="3 7">Belongs to the IspD/TarI cytidylyltransferase family. IspD subfamily.</text>
</comment>
<comment type="catalytic activity">
    <reaction evidence="1 7">
        <text>2-C-methyl-D-erythritol 4-phosphate + CTP + H(+) = 4-CDP-2-C-methyl-D-erythritol + diphosphate</text>
        <dbReference type="Rhea" id="RHEA:13429"/>
        <dbReference type="ChEBI" id="CHEBI:15378"/>
        <dbReference type="ChEBI" id="CHEBI:33019"/>
        <dbReference type="ChEBI" id="CHEBI:37563"/>
        <dbReference type="ChEBI" id="CHEBI:57823"/>
        <dbReference type="ChEBI" id="CHEBI:58262"/>
        <dbReference type="EC" id="2.7.7.60"/>
    </reaction>
</comment>
<reference evidence="8 9" key="1">
    <citation type="journal article" date="2015" name="J. Biotechnol.">
        <title>Complete genome sequence of a malodorant-producing acetogen, Clostridium scatologenes ATCC 25775(T).</title>
        <authorList>
            <person name="Zhu Z."/>
            <person name="Guo T."/>
            <person name="Zheng H."/>
            <person name="Song T."/>
            <person name="Ouyang P."/>
            <person name="Xie J."/>
        </authorList>
    </citation>
    <scope>NUCLEOTIDE SEQUENCE [LARGE SCALE GENOMIC DNA]</scope>
    <source>
        <strain evidence="8 9">ATCC 25775</strain>
    </source>
</reference>
<feature type="site" description="Transition state stabilizer" evidence="7">
    <location>
        <position position="23"/>
    </location>
</feature>
<dbReference type="CDD" id="cd02516">
    <property type="entry name" value="CDP-ME_synthetase"/>
    <property type="match status" value="1"/>
</dbReference>
<comment type="pathway">
    <text evidence="2 7">Isoprenoid biosynthesis; isopentenyl diphosphate biosynthesis via DXP pathway; isopentenyl diphosphate from 1-deoxy-D-xylulose 5-phosphate: step 2/6.</text>
</comment>
<keyword evidence="9" id="KW-1185">Reference proteome</keyword>
<dbReference type="PANTHER" id="PTHR32125">
    <property type="entry name" value="2-C-METHYL-D-ERYTHRITOL 4-PHOSPHATE CYTIDYLYLTRANSFERASE, CHLOROPLASTIC"/>
    <property type="match status" value="1"/>
</dbReference>
<dbReference type="SUPFAM" id="SSF53448">
    <property type="entry name" value="Nucleotide-diphospho-sugar transferases"/>
    <property type="match status" value="1"/>
</dbReference>